<dbReference type="PANTHER" id="PTHR24960">
    <property type="entry name" value="PHOTOSYSTEM I IRON-SULFUR CENTER-RELATED"/>
    <property type="match status" value="1"/>
</dbReference>
<dbReference type="InterPro" id="IPR017900">
    <property type="entry name" value="4Fe4S_Fe_S_CS"/>
</dbReference>
<keyword evidence="11" id="KW-1185">Reference proteome</keyword>
<keyword evidence="5" id="KW-0479">Metal-binding</keyword>
<comment type="cofactor">
    <cofactor evidence="1">
        <name>[4Fe-4S] cluster</name>
        <dbReference type="ChEBI" id="CHEBI:49883"/>
    </cofactor>
</comment>
<name>A0ABQ5N5R0_9CLOT</name>
<gene>
    <name evidence="10" type="ORF">bsdE14_19570</name>
</gene>
<evidence type="ECO:0000313" key="11">
    <source>
        <dbReference type="Proteomes" id="UP001208567"/>
    </source>
</evidence>
<evidence type="ECO:0000259" key="9">
    <source>
        <dbReference type="PROSITE" id="PS51379"/>
    </source>
</evidence>
<dbReference type="Gene3D" id="3.30.70.20">
    <property type="match status" value="1"/>
</dbReference>
<dbReference type="Pfam" id="PF12724">
    <property type="entry name" value="Flavodoxin_5"/>
    <property type="match status" value="1"/>
</dbReference>
<dbReference type="InterPro" id="IPR017896">
    <property type="entry name" value="4Fe4S_Fe-S-bd"/>
</dbReference>
<accession>A0ABQ5N5R0</accession>
<dbReference type="Pfam" id="PF13237">
    <property type="entry name" value="Fer4_10"/>
    <property type="match status" value="1"/>
</dbReference>
<dbReference type="InterPro" id="IPR026816">
    <property type="entry name" value="Flavodoxin_dom"/>
</dbReference>
<dbReference type="RefSeq" id="WP_264849814.1">
    <property type="nucleotide sequence ID" value="NZ_BRXR01000001.1"/>
</dbReference>
<protein>
    <recommendedName>
        <fullName evidence="3">Ferredoxin</fullName>
    </recommendedName>
</protein>
<keyword evidence="7" id="KW-0411">Iron-sulfur</keyword>
<dbReference type="CDD" id="cd00133">
    <property type="entry name" value="PTS_IIB"/>
    <property type="match status" value="1"/>
</dbReference>
<dbReference type="Gene3D" id="3.40.50.360">
    <property type="match status" value="1"/>
</dbReference>
<dbReference type="InterPro" id="IPR029039">
    <property type="entry name" value="Flavoprotein-like_sf"/>
</dbReference>
<evidence type="ECO:0000256" key="4">
    <source>
        <dbReference type="ARBA" id="ARBA00022485"/>
    </source>
</evidence>
<comment type="caution">
    <text evidence="10">The sequence shown here is derived from an EMBL/GenBank/DDBJ whole genome shotgun (WGS) entry which is preliminary data.</text>
</comment>
<evidence type="ECO:0000256" key="2">
    <source>
        <dbReference type="ARBA" id="ARBA00003532"/>
    </source>
</evidence>
<dbReference type="NCBIfam" id="NF038196">
    <property type="entry name" value="ferrodoxin_EFR1"/>
    <property type="match status" value="1"/>
</dbReference>
<dbReference type="Proteomes" id="UP001208567">
    <property type="component" value="Unassembled WGS sequence"/>
</dbReference>
<dbReference type="EMBL" id="BRXR01000001">
    <property type="protein sequence ID" value="GLC30547.1"/>
    <property type="molecule type" value="Genomic_DNA"/>
</dbReference>
<dbReference type="SUPFAM" id="SSF54862">
    <property type="entry name" value="4Fe-4S ferredoxins"/>
    <property type="match status" value="1"/>
</dbReference>
<reference evidence="10 11" key="1">
    <citation type="journal article" date="2024" name="Int. J. Syst. Evol. Microbiol.">
        <title>Clostridium omnivorum sp. nov., isolated from anoxic soil under the treatment of reductive soil disinfestation.</title>
        <authorList>
            <person name="Ueki A."/>
            <person name="Tonouchi A."/>
            <person name="Kaku N."/>
            <person name="Honma S."/>
            <person name="Ueki K."/>
        </authorList>
    </citation>
    <scope>NUCLEOTIDE SEQUENCE [LARGE SCALE GENOMIC DNA]</scope>
    <source>
        <strain evidence="10 11">E14</strain>
    </source>
</reference>
<dbReference type="PROSITE" id="PS50902">
    <property type="entry name" value="FLAVODOXIN_LIKE"/>
    <property type="match status" value="1"/>
</dbReference>
<comment type="function">
    <text evidence="2">Ferredoxins are iron-sulfur proteins that transfer electrons in a wide variety of metabolic reactions.</text>
</comment>
<dbReference type="PANTHER" id="PTHR24960:SF79">
    <property type="entry name" value="PHOTOSYSTEM I IRON-SULFUR CENTER"/>
    <property type="match status" value="1"/>
</dbReference>
<feature type="domain" description="Flavodoxin-like" evidence="8">
    <location>
        <begin position="3"/>
        <end position="153"/>
    </location>
</feature>
<dbReference type="InterPro" id="IPR050157">
    <property type="entry name" value="PSI_iron-sulfur_center"/>
</dbReference>
<evidence type="ECO:0000256" key="6">
    <source>
        <dbReference type="ARBA" id="ARBA00023004"/>
    </source>
</evidence>
<evidence type="ECO:0000313" key="10">
    <source>
        <dbReference type="EMBL" id="GLC30547.1"/>
    </source>
</evidence>
<proteinExistence type="predicted"/>
<evidence type="ECO:0000256" key="7">
    <source>
        <dbReference type="ARBA" id="ARBA00023014"/>
    </source>
</evidence>
<evidence type="ECO:0000256" key="5">
    <source>
        <dbReference type="ARBA" id="ARBA00022723"/>
    </source>
</evidence>
<organism evidence="10 11">
    <name type="scientific">Clostridium omnivorum</name>
    <dbReference type="NCBI Taxonomy" id="1604902"/>
    <lineage>
        <taxon>Bacteria</taxon>
        <taxon>Bacillati</taxon>
        <taxon>Bacillota</taxon>
        <taxon>Clostridia</taxon>
        <taxon>Eubacteriales</taxon>
        <taxon>Clostridiaceae</taxon>
        <taxon>Clostridium</taxon>
    </lineage>
</organism>
<dbReference type="InterPro" id="IPR047964">
    <property type="entry name" value="EFR1-like"/>
</dbReference>
<dbReference type="PROSITE" id="PS51379">
    <property type="entry name" value="4FE4S_FER_2"/>
    <property type="match status" value="2"/>
</dbReference>
<evidence type="ECO:0000256" key="3">
    <source>
        <dbReference type="ARBA" id="ARBA00013529"/>
    </source>
</evidence>
<evidence type="ECO:0000256" key="1">
    <source>
        <dbReference type="ARBA" id="ARBA00001966"/>
    </source>
</evidence>
<dbReference type="InterPro" id="IPR008254">
    <property type="entry name" value="Flavodoxin/NO_synth"/>
</dbReference>
<dbReference type="SUPFAM" id="SSF52218">
    <property type="entry name" value="Flavoproteins"/>
    <property type="match status" value="1"/>
</dbReference>
<evidence type="ECO:0000259" key="8">
    <source>
        <dbReference type="PROSITE" id="PS50902"/>
    </source>
</evidence>
<keyword evidence="6" id="KW-0408">Iron</keyword>
<feature type="domain" description="4Fe-4S ferredoxin-type" evidence="9">
    <location>
        <begin position="185"/>
        <end position="214"/>
    </location>
</feature>
<dbReference type="PROSITE" id="PS00198">
    <property type="entry name" value="4FE4S_FER_1"/>
    <property type="match status" value="2"/>
</dbReference>
<keyword evidence="4" id="KW-0004">4Fe-4S</keyword>
<feature type="domain" description="4Fe-4S ferredoxin-type" evidence="9">
    <location>
        <begin position="217"/>
        <end position="242"/>
    </location>
</feature>
<sequence length="258" mass="28990">MKGIIYYFSATGNTKWAANKFKDNFKKEDIVVEVKSMEKADNIDIAGYDFIVIGTPVHAEAAPKFVMDFIDKLPEGQGIKAIVYSTQGANSAAAADIISDVLEKKGYTIMVQTYIKISNNYYFGVGKEPTLEKITKNLSEAEKKISRVTSEFIKGNQYKNCVSLIRIAMGKISGKSFNRYLPKISTKLTSTDECTKCGLCLRNCPHKNITFENGHAVFHTYCMMCTRCIHICPKNAIRYKGKKIKQTQKSMIKALNLR</sequence>